<dbReference type="OrthoDB" id="7927065at2"/>
<evidence type="ECO:0008006" key="3">
    <source>
        <dbReference type="Google" id="ProtNLM"/>
    </source>
</evidence>
<dbReference type="SUPFAM" id="SSF51126">
    <property type="entry name" value="Pectin lyase-like"/>
    <property type="match status" value="1"/>
</dbReference>
<evidence type="ECO:0000313" key="1">
    <source>
        <dbReference type="EMBL" id="ENN92712.1"/>
    </source>
</evidence>
<dbReference type="Gene3D" id="2.160.20.20">
    <property type="match status" value="1"/>
</dbReference>
<dbReference type="PATRIC" id="fig|1094491.5.peg.207"/>
<dbReference type="InterPro" id="IPR011050">
    <property type="entry name" value="Pectin_lyase_fold/virulence"/>
</dbReference>
<dbReference type="RefSeq" id="WP_010700759.1">
    <property type="nucleotide sequence ID" value="NZ_CM001844.1"/>
</dbReference>
<evidence type="ECO:0000313" key="2">
    <source>
        <dbReference type="Proteomes" id="UP000014038"/>
    </source>
</evidence>
<dbReference type="Proteomes" id="UP000014038">
    <property type="component" value="Chromosome"/>
</dbReference>
<protein>
    <recommendedName>
        <fullName evidence="3">Right handed beta helix domain-containing protein</fullName>
    </recommendedName>
</protein>
<dbReference type="HOGENOM" id="CLU_958656_0_0_5"/>
<dbReference type="EMBL" id="AGWA01000004">
    <property type="protein sequence ID" value="ENN92712.1"/>
    <property type="molecule type" value="Genomic_DNA"/>
</dbReference>
<keyword evidence="2" id="KW-1185">Reference proteome</keyword>
<reference evidence="1 2" key="1">
    <citation type="journal article" date="2013" name="PLoS Genet.">
        <title>A gene transfer agent and a dynamic repertoire of secretion systems hold the keys to the explosive radiation of the emerging pathogen Bartonella.</title>
        <authorList>
            <person name="Guy L."/>
            <person name="Nystedt B."/>
            <person name="Toft C."/>
            <person name="Zaremba-Niedzwiedzka K."/>
            <person name="Berglund E.C."/>
            <person name="Granberg F."/>
            <person name="Naslund K."/>
            <person name="Eriksson A.S."/>
            <person name="Andersson S.G."/>
        </authorList>
    </citation>
    <scope>NUCLEOTIDE SEQUENCE [LARGE SCALE GENOMIC DNA]</scope>
    <source>
        <strain evidence="1 2">91-4</strain>
    </source>
</reference>
<comment type="caution">
    <text evidence="1">The sequence shown here is derived from an EMBL/GenBank/DDBJ whole genome shotgun (WGS) entry which is preliminary data.</text>
</comment>
<sequence>MKVGREVTATLTNVTIEGTGSGTSGSGEGSKGVIKEGTEMMMMMNMVTIEGVKKGKVDINMGTIGFESGNGNWGVKVENGATANIMGATITGSGNGEGTGLYVVGGTATMNGGEISEVSEGVLMKGGGTLTMNNGSIGFKDGAENFGIGVGKLVTNARLTDLTITGASGQGKGKGVIMESMGKMTMTNVGISGVQTGIQVSNGNLTVNGGEIKEVQTGISMLGSGKLVVNNGARITFKGDHGVKVGGTVNATITGAEIKGVGRER</sequence>
<organism evidence="1 2">
    <name type="scientific">Bartonella bovis 91-4</name>
    <dbReference type="NCBI Taxonomy" id="1094491"/>
    <lineage>
        <taxon>Bacteria</taxon>
        <taxon>Pseudomonadati</taxon>
        <taxon>Pseudomonadota</taxon>
        <taxon>Alphaproteobacteria</taxon>
        <taxon>Hyphomicrobiales</taxon>
        <taxon>Bartonellaceae</taxon>
        <taxon>Bartonella</taxon>
    </lineage>
</organism>
<accession>N6VNV3</accession>
<dbReference type="InterPro" id="IPR012332">
    <property type="entry name" value="Autotransporter_pectin_lyase_C"/>
</dbReference>
<name>N6VNV3_9HYPH</name>
<proteinExistence type="predicted"/>
<dbReference type="AlphaFoldDB" id="N6VNV3"/>
<gene>
    <name evidence="1" type="ORF">BBbe_01870</name>
</gene>